<protein>
    <submittedName>
        <fullName evidence="2">Uncharacterized protein</fullName>
    </submittedName>
</protein>
<keyword evidence="1" id="KW-0472">Membrane</keyword>
<dbReference type="OrthoDB" id="401106at2"/>
<name>A0A449A4Z7_9BACT</name>
<keyword evidence="1" id="KW-0812">Transmembrane</keyword>
<accession>A0A449A4Z7</accession>
<dbReference type="AlphaFoldDB" id="A0A449A4Z7"/>
<gene>
    <name evidence="2" type="ORF">NCTC10166_00338</name>
</gene>
<keyword evidence="1" id="KW-1133">Transmembrane helix</keyword>
<dbReference type="EMBL" id="LR214951">
    <property type="protein sequence ID" value="VEU59370.1"/>
    <property type="molecule type" value="Genomic_DNA"/>
</dbReference>
<dbReference type="RefSeq" id="WP_129719764.1">
    <property type="nucleotide sequence ID" value="NZ_LR214951.1"/>
</dbReference>
<organism evidence="2 3">
    <name type="scientific">Mesomycoplasma neurolyticum</name>
    <dbReference type="NCBI Taxonomy" id="2120"/>
    <lineage>
        <taxon>Bacteria</taxon>
        <taxon>Bacillati</taxon>
        <taxon>Mycoplasmatota</taxon>
        <taxon>Mycoplasmoidales</taxon>
        <taxon>Metamycoplasmataceae</taxon>
        <taxon>Mesomycoplasma</taxon>
    </lineage>
</organism>
<reference evidence="2 3" key="1">
    <citation type="submission" date="2019-01" db="EMBL/GenBank/DDBJ databases">
        <authorList>
            <consortium name="Pathogen Informatics"/>
        </authorList>
    </citation>
    <scope>NUCLEOTIDE SEQUENCE [LARGE SCALE GENOMIC DNA]</scope>
    <source>
        <strain evidence="2 3">NCTC10166</strain>
    </source>
</reference>
<dbReference type="NCBIfam" id="NF045939">
    <property type="entry name" value="MHJ_0274_fam"/>
    <property type="match status" value="1"/>
</dbReference>
<proteinExistence type="predicted"/>
<sequence length="177" mass="21011">MDNNTIMFIVIAAILVISIVIVVLFQVITERKKKKKIKIEKEKILENQRILTEEITYKINAIIEKNEELLNNFVVSIGDFKMKELNFFTKNEIKKIIKHPQFYQTFADNPYLDNSDFNDNLNILIETKSNLWSKKNQSQIQFFANIEKQYLNDDAKKENYLNLKKEFKNSLVLNDKK</sequence>
<feature type="transmembrane region" description="Helical" evidence="1">
    <location>
        <begin position="6"/>
        <end position="28"/>
    </location>
</feature>
<dbReference type="KEGG" id="mnu:NCTC10166_00338"/>
<keyword evidence="3" id="KW-1185">Reference proteome</keyword>
<evidence type="ECO:0000313" key="3">
    <source>
        <dbReference type="Proteomes" id="UP000289440"/>
    </source>
</evidence>
<evidence type="ECO:0000256" key="1">
    <source>
        <dbReference type="SAM" id="Phobius"/>
    </source>
</evidence>
<evidence type="ECO:0000313" key="2">
    <source>
        <dbReference type="EMBL" id="VEU59370.1"/>
    </source>
</evidence>
<dbReference type="Proteomes" id="UP000289440">
    <property type="component" value="Chromosome"/>
</dbReference>